<evidence type="ECO:0000313" key="2">
    <source>
        <dbReference type="EMBL" id="KAK3107591.1"/>
    </source>
</evidence>
<proteinExistence type="predicted"/>
<keyword evidence="3" id="KW-1185">Reference proteome</keyword>
<sequence length="142" mass="16679">MVMIWNMADYGILDTSDNVHLECVRYCFMPLINQELKRVINQWNIHRIRPSRNLDGPCGKPDILFFQPEVYGTRDFKMSMPGNIRLMEQEYAQDPPSRGVSVEFEVLATSIICQYGLRDQIPTSIYEASELFIHWTVIREYL</sequence>
<dbReference type="PANTHER" id="PTHR46791">
    <property type="entry name" value="EXPRESSED PROTEIN"/>
    <property type="match status" value="1"/>
</dbReference>
<dbReference type="AlphaFoldDB" id="A0AA88YM19"/>
<dbReference type="Proteomes" id="UP001186944">
    <property type="component" value="Unassembled WGS sequence"/>
</dbReference>
<dbReference type="EMBL" id="VSWD01000002">
    <property type="protein sequence ID" value="KAK3107591.1"/>
    <property type="molecule type" value="Genomic_DNA"/>
</dbReference>
<dbReference type="Pfam" id="PF24764">
    <property type="entry name" value="rva_4"/>
    <property type="match status" value="1"/>
</dbReference>
<feature type="domain" description="Integrase core" evidence="1">
    <location>
        <begin position="4"/>
        <end position="53"/>
    </location>
</feature>
<comment type="caution">
    <text evidence="2">The sequence shown here is derived from an EMBL/GenBank/DDBJ whole genome shotgun (WGS) entry which is preliminary data.</text>
</comment>
<reference evidence="2" key="1">
    <citation type="submission" date="2019-08" db="EMBL/GenBank/DDBJ databases">
        <title>The improved chromosome-level genome for the pearl oyster Pinctada fucata martensii using PacBio sequencing and Hi-C.</title>
        <authorList>
            <person name="Zheng Z."/>
        </authorList>
    </citation>
    <scope>NUCLEOTIDE SEQUENCE</scope>
    <source>
        <strain evidence="2">ZZ-2019</strain>
        <tissue evidence="2">Adductor muscle</tissue>
    </source>
</reference>
<gene>
    <name evidence="2" type="ORF">FSP39_017899</name>
</gene>
<dbReference type="PANTHER" id="PTHR46791:SF13">
    <property type="entry name" value="CLR5 DOMAIN-CONTAINING PROTEIN"/>
    <property type="match status" value="1"/>
</dbReference>
<protein>
    <recommendedName>
        <fullName evidence="1">Integrase core domain-containing protein</fullName>
    </recommendedName>
</protein>
<evidence type="ECO:0000259" key="1">
    <source>
        <dbReference type="Pfam" id="PF24764"/>
    </source>
</evidence>
<dbReference type="InterPro" id="IPR058913">
    <property type="entry name" value="Integrase_dom_put"/>
</dbReference>
<organism evidence="2 3">
    <name type="scientific">Pinctada imbricata</name>
    <name type="common">Atlantic pearl-oyster</name>
    <name type="synonym">Pinctada martensii</name>
    <dbReference type="NCBI Taxonomy" id="66713"/>
    <lineage>
        <taxon>Eukaryota</taxon>
        <taxon>Metazoa</taxon>
        <taxon>Spiralia</taxon>
        <taxon>Lophotrochozoa</taxon>
        <taxon>Mollusca</taxon>
        <taxon>Bivalvia</taxon>
        <taxon>Autobranchia</taxon>
        <taxon>Pteriomorphia</taxon>
        <taxon>Pterioida</taxon>
        <taxon>Pterioidea</taxon>
        <taxon>Pteriidae</taxon>
        <taxon>Pinctada</taxon>
    </lineage>
</organism>
<evidence type="ECO:0000313" key="3">
    <source>
        <dbReference type="Proteomes" id="UP001186944"/>
    </source>
</evidence>
<name>A0AA88YM19_PINIB</name>
<accession>A0AA88YM19</accession>